<keyword evidence="6 8" id="KW-0472">Membrane</keyword>
<dbReference type="InterPro" id="IPR008969">
    <property type="entry name" value="CarboxyPept-like_regulatory"/>
</dbReference>
<evidence type="ECO:0000256" key="2">
    <source>
        <dbReference type="ARBA" id="ARBA00022448"/>
    </source>
</evidence>
<keyword evidence="5 9" id="KW-0798">TonB box</keyword>
<dbReference type="InterPro" id="IPR036942">
    <property type="entry name" value="Beta-barrel_TonB_sf"/>
</dbReference>
<keyword evidence="4 8" id="KW-0812">Transmembrane</keyword>
<keyword evidence="7 8" id="KW-0998">Cell outer membrane</keyword>
<dbReference type="AlphaFoldDB" id="A0A9E8NIM3"/>
<protein>
    <submittedName>
        <fullName evidence="13">TonB-dependent receptor</fullName>
    </submittedName>
</protein>
<dbReference type="Pfam" id="PF00593">
    <property type="entry name" value="TonB_dep_Rec_b-barrel"/>
    <property type="match status" value="1"/>
</dbReference>
<evidence type="ECO:0000313" key="14">
    <source>
        <dbReference type="Proteomes" id="UP001164653"/>
    </source>
</evidence>
<keyword evidence="10" id="KW-0732">Signal</keyword>
<evidence type="ECO:0000256" key="6">
    <source>
        <dbReference type="ARBA" id="ARBA00023136"/>
    </source>
</evidence>
<gene>
    <name evidence="13" type="ORF">ON006_15660</name>
</gene>
<feature type="chain" id="PRO_5038352178" evidence="10">
    <location>
        <begin position="25"/>
        <end position="1015"/>
    </location>
</feature>
<evidence type="ECO:0000256" key="8">
    <source>
        <dbReference type="PROSITE-ProRule" id="PRU01360"/>
    </source>
</evidence>
<keyword evidence="3 8" id="KW-1134">Transmembrane beta strand</keyword>
<dbReference type="InterPro" id="IPR012910">
    <property type="entry name" value="Plug_dom"/>
</dbReference>
<dbReference type="Gene3D" id="2.170.130.10">
    <property type="entry name" value="TonB-dependent receptor, plug domain"/>
    <property type="match status" value="1"/>
</dbReference>
<dbReference type="PROSITE" id="PS52016">
    <property type="entry name" value="TONB_DEPENDENT_REC_3"/>
    <property type="match status" value="1"/>
</dbReference>
<evidence type="ECO:0000259" key="11">
    <source>
        <dbReference type="Pfam" id="PF00593"/>
    </source>
</evidence>
<evidence type="ECO:0000256" key="3">
    <source>
        <dbReference type="ARBA" id="ARBA00022452"/>
    </source>
</evidence>
<comment type="subcellular location">
    <subcellularLocation>
        <location evidence="1 8">Cell outer membrane</location>
        <topology evidence="1 8">Multi-pass membrane protein</topology>
    </subcellularLocation>
</comment>
<proteinExistence type="inferred from homology"/>
<dbReference type="SUPFAM" id="SSF56935">
    <property type="entry name" value="Porins"/>
    <property type="match status" value="1"/>
</dbReference>
<accession>A0A9E8NIM3</accession>
<organism evidence="13 14">
    <name type="scientific">Dyadobacter pollutisoli</name>
    <dbReference type="NCBI Taxonomy" id="2910158"/>
    <lineage>
        <taxon>Bacteria</taxon>
        <taxon>Pseudomonadati</taxon>
        <taxon>Bacteroidota</taxon>
        <taxon>Cytophagia</taxon>
        <taxon>Cytophagales</taxon>
        <taxon>Spirosomataceae</taxon>
        <taxon>Dyadobacter</taxon>
    </lineage>
</organism>
<dbReference type="FunFam" id="2.170.130.10:FF:000008">
    <property type="entry name" value="SusC/RagA family TonB-linked outer membrane protein"/>
    <property type="match status" value="1"/>
</dbReference>
<reference evidence="13" key="1">
    <citation type="submission" date="2022-11" db="EMBL/GenBank/DDBJ databases">
        <title>Dyadobacter pollutisoli sp. nov., isolated from plastic dumped soil.</title>
        <authorList>
            <person name="Kim J.M."/>
            <person name="Kim K.R."/>
            <person name="Lee J.K."/>
            <person name="Hao L."/>
            <person name="Jeon C.O."/>
        </authorList>
    </citation>
    <scope>NUCLEOTIDE SEQUENCE</scope>
    <source>
        <strain evidence="13">U1</strain>
    </source>
</reference>
<dbReference type="InterPro" id="IPR023996">
    <property type="entry name" value="TonB-dep_OMP_SusC/RagA"/>
</dbReference>
<feature type="domain" description="TonB-dependent receptor plug" evidence="12">
    <location>
        <begin position="117"/>
        <end position="225"/>
    </location>
</feature>
<dbReference type="InterPro" id="IPR039426">
    <property type="entry name" value="TonB-dep_rcpt-like"/>
</dbReference>
<dbReference type="Pfam" id="PF13715">
    <property type="entry name" value="CarbopepD_reg_2"/>
    <property type="match status" value="1"/>
</dbReference>
<keyword evidence="13" id="KW-0675">Receptor</keyword>
<dbReference type="NCBIfam" id="TIGR04056">
    <property type="entry name" value="OMP_RagA_SusC"/>
    <property type="match status" value="1"/>
</dbReference>
<dbReference type="SUPFAM" id="SSF49464">
    <property type="entry name" value="Carboxypeptidase regulatory domain-like"/>
    <property type="match status" value="1"/>
</dbReference>
<dbReference type="InterPro" id="IPR023997">
    <property type="entry name" value="TonB-dep_OMP_SusC/RagA_CS"/>
</dbReference>
<evidence type="ECO:0000256" key="5">
    <source>
        <dbReference type="ARBA" id="ARBA00023077"/>
    </source>
</evidence>
<dbReference type="InterPro" id="IPR037066">
    <property type="entry name" value="Plug_dom_sf"/>
</dbReference>
<evidence type="ECO:0000313" key="13">
    <source>
        <dbReference type="EMBL" id="WAC15371.1"/>
    </source>
</evidence>
<dbReference type="FunFam" id="2.60.40.1120:FF:000003">
    <property type="entry name" value="Outer membrane protein Omp121"/>
    <property type="match status" value="1"/>
</dbReference>
<dbReference type="Gene3D" id="2.60.40.1120">
    <property type="entry name" value="Carboxypeptidase-like, regulatory domain"/>
    <property type="match status" value="1"/>
</dbReference>
<evidence type="ECO:0000256" key="9">
    <source>
        <dbReference type="RuleBase" id="RU003357"/>
    </source>
</evidence>
<dbReference type="Proteomes" id="UP001164653">
    <property type="component" value="Chromosome"/>
</dbReference>
<evidence type="ECO:0000256" key="4">
    <source>
        <dbReference type="ARBA" id="ARBA00022692"/>
    </source>
</evidence>
<dbReference type="NCBIfam" id="TIGR04057">
    <property type="entry name" value="SusC_RagA_signa"/>
    <property type="match status" value="1"/>
</dbReference>
<evidence type="ECO:0000259" key="12">
    <source>
        <dbReference type="Pfam" id="PF07715"/>
    </source>
</evidence>
<name>A0A9E8NIM3_9BACT</name>
<sequence length="1015" mass="110434">MKYKLLFFLIFVSLLAVKNGFAQSGEIRVSGKVTDAKGSEIPGANVSLVGTNSGVITDVEGKFSLNVPGTKSVLRVSFIGYKTAEMTVGNQTQFNVTLEEDSKTLDQLVVVGYGTQKKKDLTGAVSSIGNESLNLGGATSNVAQAFQGRAAGVQVSQSNSAPGGSTVVRVRGGNSISSTNEPLYVVDGFPSETGKEINPNDIDDIQILKDASATAIYGARGANGVVIITTKRGKAGKPTVTFDSYYGIQKVTSSYDKMTGLQAMEITNAKNQERGLPPTYTPADLTSGTNTDWFKLATRDAKVQSYSLTASGGNEDTRVALSLNYFSQDGALKNTDYDRYAIRLNLDKQFGKRFKMGANMYGAHTFSLYKNYDGNIQPSNVMYGILSASPATAAYNADGTYARFQGRDNSIAWLLEPVNHLYGNKININTFLEYQFTDALSFKVNAGTEYNANKEGTYLPRRLVDGEKVRGRATVMENTAARNLVEGYFTYVKTFGSHSVNAIAGVSMQNDVVENHFSAVQNFSTDAFLYNNLGAGTQRMLSTSSKTNTKIASAYGRINYAFKDKYLATFTIRRDGSSRFGPNNRYGYFPSGSVAWRLGDEEFVKNLNVFSDLKLRASYGVTGNDRIGDYAYMTTFSPVNVTLDGNNSYGGTAASRLPNPDLKWESTAQLDIGADVTFGGGRISATFDYYRKKTKDLLLNIPVGDWWGFTTQIVNAGSIQNSGLELSLNTQNIAKGSFRWKTSFNIGYNKQKVLSLADRPYIITQTANPYGGRAIDFTKLEVGQELSSFFGYKYAGVIKTGETYTPQPGAPAGSPKYVDVNNDGKVDANDRAYLGNANPHYIYGIGNEFRYKNFDLNIFMQGALDYSLYNGNGLVLESGYGTSALNRWTPNNQNTDIPRDGYATTSYGSYINDRFVEDASFLRCKMITLGYNLPIGSAKKLNVRVYTTIQNLFTITNYTGTDPEANTRASNSGTAAIGGTPPSAVPTTAVNLASGLDYTAFPSYRSYTLGLKINF</sequence>
<dbReference type="RefSeq" id="WP_244822984.1">
    <property type="nucleotide sequence ID" value="NZ_CP112998.1"/>
</dbReference>
<dbReference type="Gene3D" id="2.40.170.20">
    <property type="entry name" value="TonB-dependent receptor, beta-barrel domain"/>
    <property type="match status" value="1"/>
</dbReference>
<dbReference type="Pfam" id="PF07715">
    <property type="entry name" value="Plug"/>
    <property type="match status" value="1"/>
</dbReference>
<feature type="domain" description="TonB-dependent receptor-like beta-barrel" evidence="11">
    <location>
        <begin position="413"/>
        <end position="786"/>
    </location>
</feature>
<dbReference type="KEGG" id="dpf:ON006_15660"/>
<evidence type="ECO:0000256" key="10">
    <source>
        <dbReference type="SAM" id="SignalP"/>
    </source>
</evidence>
<comment type="similarity">
    <text evidence="8 9">Belongs to the TonB-dependent receptor family.</text>
</comment>
<keyword evidence="14" id="KW-1185">Reference proteome</keyword>
<feature type="signal peptide" evidence="10">
    <location>
        <begin position="1"/>
        <end position="24"/>
    </location>
</feature>
<keyword evidence="2 8" id="KW-0813">Transport</keyword>
<dbReference type="GO" id="GO:0009279">
    <property type="term" value="C:cell outer membrane"/>
    <property type="evidence" value="ECO:0007669"/>
    <property type="project" value="UniProtKB-SubCell"/>
</dbReference>
<evidence type="ECO:0000256" key="7">
    <source>
        <dbReference type="ARBA" id="ARBA00023237"/>
    </source>
</evidence>
<dbReference type="EMBL" id="CP112998">
    <property type="protein sequence ID" value="WAC15371.1"/>
    <property type="molecule type" value="Genomic_DNA"/>
</dbReference>
<dbReference type="InterPro" id="IPR000531">
    <property type="entry name" value="Beta-barrel_TonB"/>
</dbReference>
<evidence type="ECO:0000256" key="1">
    <source>
        <dbReference type="ARBA" id="ARBA00004571"/>
    </source>
</evidence>